<dbReference type="EMBL" id="JAABOA010000589">
    <property type="protein sequence ID" value="KAF9583794.1"/>
    <property type="molecule type" value="Genomic_DNA"/>
</dbReference>
<evidence type="ECO:0000256" key="9">
    <source>
        <dbReference type="ARBA" id="ARBA00023136"/>
    </source>
</evidence>
<evidence type="ECO:0000256" key="1">
    <source>
        <dbReference type="ARBA" id="ARBA00004448"/>
    </source>
</evidence>
<comment type="similarity">
    <text evidence="2 11">Belongs to the mitochondrial carrier (TC 2.A.29) family.</text>
</comment>
<keyword evidence="7" id="KW-1133">Transmembrane helix</keyword>
<evidence type="ECO:0000256" key="7">
    <source>
        <dbReference type="ARBA" id="ARBA00022989"/>
    </source>
</evidence>
<keyword evidence="9 10" id="KW-0472">Membrane</keyword>
<dbReference type="Pfam" id="PF00153">
    <property type="entry name" value="Mito_carr"/>
    <property type="match status" value="2"/>
</dbReference>
<dbReference type="GO" id="GO:0001409">
    <property type="term" value="F:guanine nucleotide transmembrane transporter activity"/>
    <property type="evidence" value="ECO:0007669"/>
    <property type="project" value="TreeGrafter"/>
</dbReference>
<dbReference type="Proteomes" id="UP000780801">
    <property type="component" value="Unassembled WGS sequence"/>
</dbReference>
<reference evidence="12" key="1">
    <citation type="journal article" date="2020" name="Fungal Divers.">
        <title>Resolving the Mortierellaceae phylogeny through synthesis of multi-gene phylogenetics and phylogenomics.</title>
        <authorList>
            <person name="Vandepol N."/>
            <person name="Liber J."/>
            <person name="Desiro A."/>
            <person name="Na H."/>
            <person name="Kennedy M."/>
            <person name="Barry K."/>
            <person name="Grigoriev I.V."/>
            <person name="Miller A.N."/>
            <person name="O'Donnell K."/>
            <person name="Stajich J.E."/>
            <person name="Bonito G."/>
        </authorList>
    </citation>
    <scope>NUCLEOTIDE SEQUENCE</scope>
    <source>
        <strain evidence="12">KOD1015</strain>
    </source>
</reference>
<evidence type="ECO:0000256" key="6">
    <source>
        <dbReference type="ARBA" id="ARBA00022792"/>
    </source>
</evidence>
<keyword evidence="6" id="KW-0999">Mitochondrion inner membrane</keyword>
<comment type="subcellular location">
    <subcellularLocation>
        <location evidence="1">Mitochondrion inner membrane</location>
        <topology evidence="1">Multi-pass membrane protein</topology>
    </subcellularLocation>
</comment>
<gene>
    <name evidence="12" type="ORF">BGW38_008509</name>
</gene>
<dbReference type="PANTHER" id="PTHR46974">
    <property type="entry name" value="MITOCHONDRIAL GTP/GDP CARRIER PROTEIN 1"/>
    <property type="match status" value="1"/>
</dbReference>
<sequence length="327" mass="35469">MSPPTSGSKHSESGVARLCGSGTSGFLELMIFHPIDTVAKRLMSNQSRLFVSGQPFSVGVANTNQVLFKDAANAAFLKKYASLFPGLGFAAGYKIMQRVYKFGGQPFVNEYLNRNYKQNFNNVFGEKTGKAVMHATAGSFVGIGEIALLPLDVLKIKRQTNPEAFRGRGVLKIVADEGMGLYRGALWTAGRNAPGSFALFGGSAFVKEWVFKLEDYSKATFFQNFCASIGGSVASITVAAPLDVVKTRIQNRNFDNPEGGMNIIRNMIRNEGMGAFFKGLLPKILVVGPKLVFSFTIAQQLIPIFHAYFEETGVTNIGNTKAVQASN</sequence>
<evidence type="ECO:0000256" key="2">
    <source>
        <dbReference type="ARBA" id="ARBA00006375"/>
    </source>
</evidence>
<proteinExistence type="inferred from homology"/>
<evidence type="ECO:0008006" key="14">
    <source>
        <dbReference type="Google" id="ProtNLM"/>
    </source>
</evidence>
<evidence type="ECO:0000256" key="10">
    <source>
        <dbReference type="PROSITE-ProRule" id="PRU00282"/>
    </source>
</evidence>
<dbReference type="PANTHER" id="PTHR46974:SF1">
    <property type="entry name" value="MITOCHONDRIAL GTP_GDP CARRIER PROTEIN 1"/>
    <property type="match status" value="1"/>
</dbReference>
<dbReference type="InterPro" id="IPR018108">
    <property type="entry name" value="MCP_transmembrane"/>
</dbReference>
<keyword evidence="13" id="KW-1185">Reference proteome</keyword>
<dbReference type="Gene3D" id="1.50.40.10">
    <property type="entry name" value="Mitochondrial carrier domain"/>
    <property type="match status" value="1"/>
</dbReference>
<evidence type="ECO:0000256" key="11">
    <source>
        <dbReference type="RuleBase" id="RU000488"/>
    </source>
</evidence>
<evidence type="ECO:0000313" key="13">
    <source>
        <dbReference type="Proteomes" id="UP000780801"/>
    </source>
</evidence>
<dbReference type="InterPro" id="IPR023395">
    <property type="entry name" value="MCP_dom_sf"/>
</dbReference>
<dbReference type="FunFam" id="1.50.40.10:FF:000010">
    <property type="entry name" value="Probable YHM1 (Mitochondrial carrier)"/>
    <property type="match status" value="1"/>
</dbReference>
<accession>A0A9P6KFM4</accession>
<keyword evidence="3 11" id="KW-0813">Transport</keyword>
<dbReference type="PROSITE" id="PS50920">
    <property type="entry name" value="SOLCAR"/>
    <property type="match status" value="1"/>
</dbReference>
<keyword evidence="5" id="KW-0677">Repeat</keyword>
<evidence type="ECO:0000256" key="5">
    <source>
        <dbReference type="ARBA" id="ARBA00022737"/>
    </source>
</evidence>
<dbReference type="SUPFAM" id="SSF103506">
    <property type="entry name" value="Mitochondrial carrier"/>
    <property type="match status" value="1"/>
</dbReference>
<dbReference type="OrthoDB" id="409947at2759"/>
<keyword evidence="8" id="KW-0496">Mitochondrion</keyword>
<dbReference type="AlphaFoldDB" id="A0A9P6KFM4"/>
<evidence type="ECO:0000256" key="8">
    <source>
        <dbReference type="ARBA" id="ARBA00023128"/>
    </source>
</evidence>
<evidence type="ECO:0000256" key="3">
    <source>
        <dbReference type="ARBA" id="ARBA00022448"/>
    </source>
</evidence>
<feature type="repeat" description="Solcar" evidence="10">
    <location>
        <begin position="219"/>
        <end position="304"/>
    </location>
</feature>
<evidence type="ECO:0000313" key="12">
    <source>
        <dbReference type="EMBL" id="KAF9583794.1"/>
    </source>
</evidence>
<dbReference type="InterPro" id="IPR053042">
    <property type="entry name" value="Mito_GTP/GDP_Carrier"/>
</dbReference>
<keyword evidence="4 10" id="KW-0812">Transmembrane</keyword>
<name>A0A9P6KFM4_9FUNG</name>
<organism evidence="12 13">
    <name type="scientific">Lunasporangiospora selenospora</name>
    <dbReference type="NCBI Taxonomy" id="979761"/>
    <lineage>
        <taxon>Eukaryota</taxon>
        <taxon>Fungi</taxon>
        <taxon>Fungi incertae sedis</taxon>
        <taxon>Mucoromycota</taxon>
        <taxon>Mortierellomycotina</taxon>
        <taxon>Mortierellomycetes</taxon>
        <taxon>Mortierellales</taxon>
        <taxon>Mortierellaceae</taxon>
        <taxon>Lunasporangiospora</taxon>
    </lineage>
</organism>
<dbReference type="GO" id="GO:0005743">
    <property type="term" value="C:mitochondrial inner membrane"/>
    <property type="evidence" value="ECO:0007669"/>
    <property type="project" value="UniProtKB-SubCell"/>
</dbReference>
<evidence type="ECO:0000256" key="4">
    <source>
        <dbReference type="ARBA" id="ARBA00022692"/>
    </source>
</evidence>
<protein>
    <recommendedName>
        <fullName evidence="14">Mitochondrial carrier protein</fullName>
    </recommendedName>
</protein>
<comment type="caution">
    <text evidence="12">The sequence shown here is derived from an EMBL/GenBank/DDBJ whole genome shotgun (WGS) entry which is preliminary data.</text>
</comment>